<proteinExistence type="predicted"/>
<dbReference type="InterPro" id="IPR036188">
    <property type="entry name" value="FAD/NAD-bd_sf"/>
</dbReference>
<dbReference type="AlphaFoldDB" id="A0A6J4KAG4"/>
<dbReference type="EMBL" id="CADCTT010000144">
    <property type="protein sequence ID" value="CAA9300588.1"/>
    <property type="molecule type" value="Genomic_DNA"/>
</dbReference>
<dbReference type="PANTHER" id="PTHR16128:SF5">
    <property type="entry name" value="FAD_NAD(P)-BINDING OXIDOREDUCTASE FAMILY PROTEIN"/>
    <property type="match status" value="1"/>
</dbReference>
<sequence length="312" mass="33162">MTVLVVGAGLAGVAAGRTLRDAGVEVVLLDRGHRVGGRMASRRTDGRVVDIGASYFTVSDPAFEAVVEDWRVRRLARPWTDTFSVADAGALQPKPGPMRWAAPGGLRSLVEDLAVGLQVREQTVHTVTPGLRVDGEPADAVVLAMPDPQARRLLDPALAAAADALTDPFEPVLALTARWTEPIWPAIDGAFVGNDPILAWIADDGRRRGDSAPVLVAHSTAEFAAEHLAAPQEAAPLMELAVRDALGIATEAVSTHLHRWTFGKPSGRREDRYFLGDDLVGVCGDAWSDKPRVEAAYLSGVALGRALAQRLG</sequence>
<dbReference type="InterPro" id="IPR002937">
    <property type="entry name" value="Amino_oxidase"/>
</dbReference>
<name>A0A6J4KAG4_9ACTN</name>
<accession>A0A6J4KAG4</accession>
<evidence type="ECO:0000259" key="1">
    <source>
        <dbReference type="Pfam" id="PF01593"/>
    </source>
</evidence>
<protein>
    <submittedName>
        <fullName evidence="2">Renalase, oxidases 1,2-dihydro- and 1,6-dihydro-beta-NAD(P)H isomers back to NAD(P)</fullName>
        <ecNumber evidence="2">1.6.3.5</ecNumber>
    </submittedName>
</protein>
<dbReference type="SUPFAM" id="SSF51905">
    <property type="entry name" value="FAD/NAD(P)-binding domain"/>
    <property type="match status" value="1"/>
</dbReference>
<reference evidence="2" key="1">
    <citation type="submission" date="2020-02" db="EMBL/GenBank/DDBJ databases">
        <authorList>
            <person name="Meier V. D."/>
        </authorList>
    </citation>
    <scope>NUCLEOTIDE SEQUENCE</scope>
    <source>
        <strain evidence="2">AVDCRST_MAG61</strain>
    </source>
</reference>
<gene>
    <name evidence="2" type="ORF">AVDCRST_MAG61-982</name>
</gene>
<dbReference type="Gene3D" id="3.90.660.10">
    <property type="match status" value="1"/>
</dbReference>
<dbReference type="EC" id="1.6.3.5" evidence="2"/>
<dbReference type="GO" id="GO:0016491">
    <property type="term" value="F:oxidoreductase activity"/>
    <property type="evidence" value="ECO:0007669"/>
    <property type="project" value="UniProtKB-KW"/>
</dbReference>
<dbReference type="PANTHER" id="PTHR16128">
    <property type="entry name" value="FAD/NAD(P)-BINDING OXIDOREDUCTASE FAMILY PROTEIN"/>
    <property type="match status" value="1"/>
</dbReference>
<evidence type="ECO:0000313" key="2">
    <source>
        <dbReference type="EMBL" id="CAA9300588.1"/>
    </source>
</evidence>
<feature type="domain" description="Amine oxidase" evidence="1">
    <location>
        <begin position="100"/>
        <end position="261"/>
    </location>
</feature>
<dbReference type="Pfam" id="PF01593">
    <property type="entry name" value="Amino_oxidase"/>
    <property type="match status" value="1"/>
</dbReference>
<organism evidence="2">
    <name type="scientific">uncultured Friedmanniella sp</name>
    <dbReference type="NCBI Taxonomy" id="335381"/>
    <lineage>
        <taxon>Bacteria</taxon>
        <taxon>Bacillati</taxon>
        <taxon>Actinomycetota</taxon>
        <taxon>Actinomycetes</taxon>
        <taxon>Propionibacteriales</taxon>
        <taxon>Nocardioidaceae</taxon>
        <taxon>Friedmanniella</taxon>
        <taxon>environmental samples</taxon>
    </lineage>
</organism>
<keyword evidence="2" id="KW-0560">Oxidoreductase</keyword>
<dbReference type="Gene3D" id="3.50.50.60">
    <property type="entry name" value="FAD/NAD(P)-binding domain"/>
    <property type="match status" value="1"/>
</dbReference>
<dbReference type="Pfam" id="PF13450">
    <property type="entry name" value="NAD_binding_8"/>
    <property type="match status" value="1"/>
</dbReference>